<protein>
    <submittedName>
        <fullName evidence="2">Uncharacterized protein</fullName>
    </submittedName>
</protein>
<proteinExistence type="predicted"/>
<feature type="compositionally biased region" description="Polar residues" evidence="1">
    <location>
        <begin position="35"/>
        <end position="46"/>
    </location>
</feature>
<dbReference type="Pfam" id="PF20566">
    <property type="entry name" value="Eap1"/>
    <property type="match status" value="1"/>
</dbReference>
<feature type="compositionally biased region" description="Polar residues" evidence="1">
    <location>
        <begin position="387"/>
        <end position="399"/>
    </location>
</feature>
<dbReference type="EMBL" id="MU004232">
    <property type="protein sequence ID" value="KAF2672261.1"/>
    <property type="molecule type" value="Genomic_DNA"/>
</dbReference>
<feature type="region of interest" description="Disordered" evidence="1">
    <location>
        <begin position="14"/>
        <end position="313"/>
    </location>
</feature>
<dbReference type="InterPro" id="IPR046784">
    <property type="entry name" value="Eap1"/>
</dbReference>
<dbReference type="Proteomes" id="UP000799302">
    <property type="component" value="Unassembled WGS sequence"/>
</dbReference>
<feature type="region of interest" description="Disordered" evidence="1">
    <location>
        <begin position="342"/>
        <end position="523"/>
    </location>
</feature>
<keyword evidence="3" id="KW-1185">Reference proteome</keyword>
<evidence type="ECO:0000256" key="1">
    <source>
        <dbReference type="SAM" id="MobiDB-lite"/>
    </source>
</evidence>
<feature type="compositionally biased region" description="Basic and acidic residues" evidence="1">
    <location>
        <begin position="97"/>
        <end position="106"/>
    </location>
</feature>
<feature type="compositionally biased region" description="Basic and acidic residues" evidence="1">
    <location>
        <begin position="165"/>
        <end position="188"/>
    </location>
</feature>
<reference evidence="2" key="1">
    <citation type="journal article" date="2020" name="Stud. Mycol.">
        <title>101 Dothideomycetes genomes: a test case for predicting lifestyles and emergence of pathogens.</title>
        <authorList>
            <person name="Haridas S."/>
            <person name="Albert R."/>
            <person name="Binder M."/>
            <person name="Bloem J."/>
            <person name="Labutti K."/>
            <person name="Salamov A."/>
            <person name="Andreopoulos B."/>
            <person name="Baker S."/>
            <person name="Barry K."/>
            <person name="Bills G."/>
            <person name="Bluhm B."/>
            <person name="Cannon C."/>
            <person name="Castanera R."/>
            <person name="Culley D."/>
            <person name="Daum C."/>
            <person name="Ezra D."/>
            <person name="Gonzalez J."/>
            <person name="Henrissat B."/>
            <person name="Kuo A."/>
            <person name="Liang C."/>
            <person name="Lipzen A."/>
            <person name="Lutzoni F."/>
            <person name="Magnuson J."/>
            <person name="Mondo S."/>
            <person name="Nolan M."/>
            <person name="Ohm R."/>
            <person name="Pangilinan J."/>
            <person name="Park H.-J."/>
            <person name="Ramirez L."/>
            <person name="Alfaro M."/>
            <person name="Sun H."/>
            <person name="Tritt A."/>
            <person name="Yoshinaga Y."/>
            <person name="Zwiers L.-H."/>
            <person name="Turgeon B."/>
            <person name="Goodwin S."/>
            <person name="Spatafora J."/>
            <person name="Crous P."/>
            <person name="Grigoriev I."/>
        </authorList>
    </citation>
    <scope>NUCLEOTIDE SEQUENCE</scope>
    <source>
        <strain evidence="2">CBS 115976</strain>
    </source>
</reference>
<feature type="compositionally biased region" description="Basic and acidic residues" evidence="1">
    <location>
        <begin position="494"/>
        <end position="515"/>
    </location>
</feature>
<gene>
    <name evidence="2" type="ORF">BT63DRAFT_192493</name>
</gene>
<feature type="compositionally biased region" description="Basic and acidic residues" evidence="1">
    <location>
        <begin position="217"/>
        <end position="257"/>
    </location>
</feature>
<name>A0A6A6UL80_9PEZI</name>
<dbReference type="OrthoDB" id="2504266at2759"/>
<feature type="compositionally biased region" description="Polar residues" evidence="1">
    <location>
        <begin position="617"/>
        <end position="640"/>
    </location>
</feature>
<feature type="compositionally biased region" description="Basic and acidic residues" evidence="1">
    <location>
        <begin position="115"/>
        <end position="141"/>
    </location>
</feature>
<feature type="compositionally biased region" description="Basic and acidic residues" evidence="1">
    <location>
        <begin position="429"/>
        <end position="445"/>
    </location>
</feature>
<evidence type="ECO:0000313" key="2">
    <source>
        <dbReference type="EMBL" id="KAF2672261.1"/>
    </source>
</evidence>
<feature type="compositionally biased region" description="Polar residues" evidence="1">
    <location>
        <begin position="559"/>
        <end position="572"/>
    </location>
</feature>
<feature type="compositionally biased region" description="Basic and acidic residues" evidence="1">
    <location>
        <begin position="270"/>
        <end position="288"/>
    </location>
</feature>
<feature type="compositionally biased region" description="Basic and acidic residues" evidence="1">
    <location>
        <begin position="357"/>
        <end position="368"/>
    </location>
</feature>
<sequence length="800" mass="88820">MEYRRYTAEQLHHLKGSPLVKKPDNLPSIEEWMEGSTNGRQQSQDQNGRRKLPPPKDENGQENALSRLAGGLRRPKPAVEDNIILGPPKMGFTSNNRRAEPTEKRTSLGLATEDTAAKDGDFREGFFRARNTDALPIREKQNGLGVNRRPRESGDDATNGRPRRNGREDGNRWDQLERDRNRRDRDADPTETPLRRNGVGRGRFDSNWIRPENGEGESNRAENKAPLWRDRERDRDRDHDKGRRDWTRGNKYDGHAEEEPEWMNDEPVNQEEKQAKTQDDFQRWKEQQKQMQANKIASTEKEETPEPVVAKAPALMTTKSTSVLPTLGNMFGAFEEIGKKDKEVESTARPAMSKKPSRFEGLFKREEPAMQPLPSLGEMASRPPANDNVSPSNEDQQGFQRILAMLGNNTTPKPADGARPPPAQPMSPSEHERQGDRPQLERQRDSASFVEDLLARQSAAKDRNAIQQNQGMHMQRDMEQFALRQGQIDMGRLPNERETNPPRHEGFPRGHHENGHAQPQTQSLDPNRAFLLNLMNNQRPSESAGMDYAQFAGQKNHGMPQQAQHLNQRNTPSAPPGLDPRRLAEQDMHSTRRAPPGFFDHDAGVPENNMAPPGLQRRNTSEAGNPTAQMSRPGQSQASNLGIPSLRMNDMMIMRNGGHMGADGRVIQGPPPGLMPSNGGPQSQAPGIMDPRMNGPGGPIPNGGMRPNGPPMGPPGFPPQGMPINMHGMPQGPPPGGAGHFPMGPPHPNHFFGGPPGMPQMGGPGQQGFFPPGGRGFPPQFEGHDMRGPLPQHGRGFQGQ</sequence>
<feature type="region of interest" description="Disordered" evidence="1">
    <location>
        <begin position="773"/>
        <end position="800"/>
    </location>
</feature>
<evidence type="ECO:0000313" key="3">
    <source>
        <dbReference type="Proteomes" id="UP000799302"/>
    </source>
</evidence>
<accession>A0A6A6UL80</accession>
<feature type="region of interest" description="Disordered" evidence="1">
    <location>
        <begin position="556"/>
        <end position="640"/>
    </location>
</feature>
<feature type="compositionally biased region" description="Basic and acidic residues" evidence="1">
    <location>
        <begin position="579"/>
        <end position="590"/>
    </location>
</feature>
<organism evidence="2 3">
    <name type="scientific">Microthyrium microscopicum</name>
    <dbReference type="NCBI Taxonomy" id="703497"/>
    <lineage>
        <taxon>Eukaryota</taxon>
        <taxon>Fungi</taxon>
        <taxon>Dikarya</taxon>
        <taxon>Ascomycota</taxon>
        <taxon>Pezizomycotina</taxon>
        <taxon>Dothideomycetes</taxon>
        <taxon>Dothideomycetes incertae sedis</taxon>
        <taxon>Microthyriales</taxon>
        <taxon>Microthyriaceae</taxon>
        <taxon>Microthyrium</taxon>
    </lineage>
</organism>
<dbReference type="AlphaFoldDB" id="A0A6A6UL80"/>